<accession>A9A0G3</accession>
<evidence type="ECO:0000313" key="3">
    <source>
        <dbReference type="Proteomes" id="UP000008561"/>
    </source>
</evidence>
<evidence type="ECO:0000256" key="1">
    <source>
        <dbReference type="SAM" id="SignalP"/>
    </source>
</evidence>
<reference evidence="2 3" key="1">
    <citation type="submission" date="2007-10" db="EMBL/GenBank/DDBJ databases">
        <title>Complete sequence of Desulfococcus oleovorans Hxd3.</title>
        <authorList>
            <consortium name="US DOE Joint Genome Institute"/>
            <person name="Copeland A."/>
            <person name="Lucas S."/>
            <person name="Lapidus A."/>
            <person name="Barry K."/>
            <person name="Glavina del Rio T."/>
            <person name="Dalin E."/>
            <person name="Tice H."/>
            <person name="Pitluck S."/>
            <person name="Kiss H."/>
            <person name="Brettin T."/>
            <person name="Bruce D."/>
            <person name="Detter J.C."/>
            <person name="Han C."/>
            <person name="Schmutz J."/>
            <person name="Larimer F."/>
            <person name="Land M."/>
            <person name="Hauser L."/>
            <person name="Kyrpides N."/>
            <person name="Kim E."/>
            <person name="Wawrik B."/>
            <person name="Richardson P."/>
        </authorList>
    </citation>
    <scope>NUCLEOTIDE SEQUENCE [LARGE SCALE GENOMIC DNA]</scope>
    <source>
        <strain evidence="3">DSM 6200 / JCM 39069 / Hxd3</strain>
    </source>
</reference>
<dbReference type="KEGG" id="dol:Dole_1659"/>
<dbReference type="InterPro" id="IPR018759">
    <property type="entry name" value="BBP2_2"/>
</dbReference>
<dbReference type="AlphaFoldDB" id="A9A0G3"/>
<keyword evidence="1" id="KW-0732">Signal</keyword>
<name>A9A0G3_DESOH</name>
<dbReference type="EMBL" id="CP000859">
    <property type="protein sequence ID" value="ABW67463.1"/>
    <property type="molecule type" value="Genomic_DNA"/>
</dbReference>
<dbReference type="HOGENOM" id="CLU_626608_0_0_7"/>
<proteinExistence type="predicted"/>
<dbReference type="Pfam" id="PF10082">
    <property type="entry name" value="BBP2_2"/>
    <property type="match status" value="1"/>
</dbReference>
<evidence type="ECO:0000313" key="2">
    <source>
        <dbReference type="EMBL" id="ABW67463.1"/>
    </source>
</evidence>
<feature type="signal peptide" evidence="1">
    <location>
        <begin position="1"/>
        <end position="27"/>
    </location>
</feature>
<dbReference type="STRING" id="96561.Dole_1659"/>
<keyword evidence="3" id="KW-1185">Reference proteome</keyword>
<organism evidence="2 3">
    <name type="scientific">Desulfosudis oleivorans (strain DSM 6200 / JCM 39069 / Hxd3)</name>
    <name type="common">Desulfococcus oleovorans</name>
    <dbReference type="NCBI Taxonomy" id="96561"/>
    <lineage>
        <taxon>Bacteria</taxon>
        <taxon>Pseudomonadati</taxon>
        <taxon>Thermodesulfobacteriota</taxon>
        <taxon>Desulfobacteria</taxon>
        <taxon>Desulfobacterales</taxon>
        <taxon>Desulfosudaceae</taxon>
        <taxon>Desulfosudis</taxon>
    </lineage>
</organism>
<dbReference type="SUPFAM" id="SSF56935">
    <property type="entry name" value="Porins"/>
    <property type="match status" value="1"/>
</dbReference>
<dbReference type="Proteomes" id="UP000008561">
    <property type="component" value="Chromosome"/>
</dbReference>
<dbReference type="OrthoDB" id="5413545at2"/>
<protein>
    <submittedName>
        <fullName evidence="2">Uncharacterized protein</fullName>
    </submittedName>
</protein>
<sequence length="419" mass="47045">MRQLFTAGTCLFLLLIYGATVHLPAHAASGTIGGDIFGLQQGVFHTFLNVTEKYTDNLYNSRTSKESELISIVSPGLALALPGSDVVDIKMNTATGAPGGLAMSRYKMDTTRRYQGMLVYNPEFEFYHDNSSENFISHKVKGAFQYKAPGGLTFDVADHYKYGQEMRGEIGNPDPDTYYSNVAHAIVEFAFSPKFSIGAGGASHTISYRETNFRDRNDRVYFGSLNFHPTAKTRLFFEYKNIDVRYDAFLSTDKENTEDQYYAGFAWKMTAKSQGTLKVGYMAKDFDTPGIDDPSDWAGEIDLTHAITPDTTIMLGASRKYHETNIAAADYYTADRVTAMYSQAFTPKLKGDMMLSYGKDNYEGIILECDTYIIRPALTFKPRRWLSIELAYSYTERFADLASMDYSTNDYTLRIGGTF</sequence>
<gene>
    <name evidence="2" type="ordered locus">Dole_1659</name>
</gene>
<dbReference type="eggNOG" id="COG5338">
    <property type="taxonomic scope" value="Bacteria"/>
</dbReference>
<dbReference type="RefSeq" id="WP_012175079.1">
    <property type="nucleotide sequence ID" value="NC_009943.1"/>
</dbReference>
<feature type="chain" id="PRO_5002734989" evidence="1">
    <location>
        <begin position="28"/>
        <end position="419"/>
    </location>
</feature>